<dbReference type="EC" id="3.1.3.56" evidence="1"/>
<dbReference type="InterPro" id="IPR000300">
    <property type="entry name" value="IPPc"/>
</dbReference>
<dbReference type="SUPFAM" id="SSF56219">
    <property type="entry name" value="DNase I-like"/>
    <property type="match status" value="1"/>
</dbReference>
<comment type="similarity">
    <text evidence="3">Belongs to the inositol 1,4,5-trisphosphate 5-phosphatase type I family.</text>
</comment>
<keyword evidence="2" id="KW-0378">Hydrolase</keyword>
<dbReference type="Pfam" id="PF22669">
    <property type="entry name" value="Exo_endo_phos2"/>
    <property type="match status" value="1"/>
</dbReference>
<dbReference type="AlphaFoldDB" id="A0A6P7T5F1"/>
<accession>A0A6P7T5F1</accession>
<dbReference type="InterPro" id="IPR036691">
    <property type="entry name" value="Endo/exonu/phosph_ase_sf"/>
</dbReference>
<dbReference type="InterPro" id="IPR039737">
    <property type="entry name" value="INPP5A"/>
</dbReference>
<organism evidence="6 7">
    <name type="scientific">Octopus sinensis</name>
    <name type="common">East Asian common octopus</name>
    <dbReference type="NCBI Taxonomy" id="2607531"/>
    <lineage>
        <taxon>Eukaryota</taxon>
        <taxon>Metazoa</taxon>
        <taxon>Spiralia</taxon>
        <taxon>Lophotrochozoa</taxon>
        <taxon>Mollusca</taxon>
        <taxon>Cephalopoda</taxon>
        <taxon>Coleoidea</taxon>
        <taxon>Octopodiformes</taxon>
        <taxon>Octopoda</taxon>
        <taxon>Incirrata</taxon>
        <taxon>Octopodidae</taxon>
        <taxon>Octopus</taxon>
    </lineage>
</organism>
<dbReference type="PANTHER" id="PTHR12997">
    <property type="entry name" value="TYPE I INOSITOL-1,4,5-TRISPHOSPHATE 5-PHOSPHATASE"/>
    <property type="match status" value="1"/>
</dbReference>
<reference evidence="7" key="1">
    <citation type="submission" date="2025-08" db="UniProtKB">
        <authorList>
            <consortium name="RefSeq"/>
        </authorList>
    </citation>
    <scope>IDENTIFICATION</scope>
</reference>
<dbReference type="KEGG" id="osn:115219855"/>
<evidence type="ECO:0000256" key="1">
    <source>
        <dbReference type="ARBA" id="ARBA00012997"/>
    </source>
</evidence>
<proteinExistence type="inferred from homology"/>
<dbReference type="GO" id="GO:0046856">
    <property type="term" value="P:phosphatidylinositol dephosphorylation"/>
    <property type="evidence" value="ECO:0007669"/>
    <property type="project" value="InterPro"/>
</dbReference>
<evidence type="ECO:0000313" key="7">
    <source>
        <dbReference type="RefSeq" id="XP_029646004.1"/>
    </source>
</evidence>
<evidence type="ECO:0000256" key="2">
    <source>
        <dbReference type="ARBA" id="ARBA00022801"/>
    </source>
</evidence>
<dbReference type="GO" id="GO:0004445">
    <property type="term" value="F:inositol-polyphosphate 5-phosphatase activity"/>
    <property type="evidence" value="ECO:0007669"/>
    <property type="project" value="UniProtKB-EC"/>
</dbReference>
<feature type="region of interest" description="Disordered" evidence="4">
    <location>
        <begin position="571"/>
        <end position="603"/>
    </location>
</feature>
<evidence type="ECO:0000259" key="5">
    <source>
        <dbReference type="SMART" id="SM00128"/>
    </source>
</evidence>
<dbReference type="RefSeq" id="XP_029646004.1">
    <property type="nucleotide sequence ID" value="XM_029790144.2"/>
</dbReference>
<evidence type="ECO:0000256" key="3">
    <source>
        <dbReference type="ARBA" id="ARBA00023599"/>
    </source>
</evidence>
<evidence type="ECO:0000256" key="4">
    <source>
        <dbReference type="SAM" id="MobiDB-lite"/>
    </source>
</evidence>
<evidence type="ECO:0000313" key="6">
    <source>
        <dbReference type="Proteomes" id="UP000515154"/>
    </source>
</evidence>
<dbReference type="PANTHER" id="PTHR12997:SF2">
    <property type="entry name" value="INOSITOL POLYPHOSPHATE-5-PHOSPHATASE A"/>
    <property type="match status" value="1"/>
</dbReference>
<keyword evidence="6" id="KW-1185">Reference proteome</keyword>
<dbReference type="SMART" id="SM00128">
    <property type="entry name" value="IPPc"/>
    <property type="match status" value="1"/>
</dbReference>
<feature type="domain" description="Inositol polyphosphate-related phosphatase" evidence="5">
    <location>
        <begin position="5"/>
        <end position="407"/>
    </location>
</feature>
<sequence length="658" mass="75117">MGDNGLTRILLVSANVGSIFEDLSRCHKAKHRTHPDNTLKLWLREFQKCLHRTEPRFLAVHCQEVGGKNYEDSMQHVNNFVTSLLGCDELQNFDRVRVFLDEDFTAADKFTALGNLYFVHVDVDVAEIWDFEASKFLTVEGREVQSGNIENVTVKEKAKFPQRFYPDFKWSRKGFLRTRWNINNCAFDLCNIHLFHDASNIIAMQNSPSVYCGNRKEALRHTLQRFDEDKFEKLPMFIFGDFNFRLDSHLLIKELTDKTLPQHTKGKKDQLAKIVFIEADNNEKAILTVESKQFNYHDKHTEFFYNKNNMLQQYDTELDAFKDQISEFEISFPPSYPFSEDTNDGLSYMKTRCPSWCDRVLFNHRAKDIIVHNDEHRLEYDVIGHNTCMGDHKPVYLLFHVKNGPGNSPQIPTSTRHLRRNTLSVNGEDMSDVEIAKLNIHDYAVFEYEQRLLSNFRNSVRSRNYAENHLSKSSLNGAEESRISFHDTARQVLMAESVLMNWQRHMKHHSSSSEDFIDTSLDDLPEHLGKSNLDNLDQASTLTLLSSEYYNPSINTSNLDSNSLILSQHPTVHAPSLGTPADSGGSGRDGSLSSMTMHEAHSTPHTTDVQCACNVVQPCPDSVSGKGTLAQSPRSIGVSRSSSLAKRTSWLCPSCTVV</sequence>
<protein>
    <recommendedName>
        <fullName evidence="1">inositol-polyphosphate 5-phosphatase</fullName>
        <ecNumber evidence="1">3.1.3.56</ecNumber>
    </recommendedName>
</protein>
<dbReference type="Gene3D" id="3.60.10.10">
    <property type="entry name" value="Endonuclease/exonuclease/phosphatase"/>
    <property type="match status" value="1"/>
</dbReference>
<name>A0A6P7T5F1_9MOLL</name>
<dbReference type="Proteomes" id="UP000515154">
    <property type="component" value="Linkage group LG15"/>
</dbReference>
<gene>
    <name evidence="7" type="primary">LOC115219855</name>
</gene>